<evidence type="ECO:0000313" key="3">
    <source>
        <dbReference type="Proteomes" id="UP000269198"/>
    </source>
</evidence>
<dbReference type="InterPro" id="IPR041654">
    <property type="entry name" value="StyA_sbd"/>
</dbReference>
<reference evidence="2 3" key="1">
    <citation type="submission" date="2018-11" db="EMBL/GenBank/DDBJ databases">
        <title>The genome draft of YIM 96095.</title>
        <authorList>
            <person name="Tang S.-K."/>
            <person name="Chunyu W.-X."/>
            <person name="Feng Y.-Z."/>
        </authorList>
    </citation>
    <scope>NUCLEOTIDE SEQUENCE [LARGE SCALE GENOMIC DNA]</scope>
    <source>
        <strain evidence="2 3">YIM 96095</strain>
    </source>
</reference>
<gene>
    <name evidence="2" type="ORF">EFW17_06505</name>
</gene>
<dbReference type="Gene3D" id="3.50.50.60">
    <property type="entry name" value="FAD/NAD(P)-binding domain"/>
    <property type="match status" value="3"/>
</dbReference>
<keyword evidence="3" id="KW-1185">Reference proteome</keyword>
<comment type="caution">
    <text evidence="2">The sequence shown here is derived from an EMBL/GenBank/DDBJ whole genome shotgun (WGS) entry which is preliminary data.</text>
</comment>
<proteinExistence type="predicted"/>
<evidence type="ECO:0000313" key="2">
    <source>
        <dbReference type="EMBL" id="RNL86167.1"/>
    </source>
</evidence>
<organism evidence="2 3">
    <name type="scientific">Halostreptopolyspora alba</name>
    <dbReference type="NCBI Taxonomy" id="2487137"/>
    <lineage>
        <taxon>Bacteria</taxon>
        <taxon>Bacillati</taxon>
        <taxon>Actinomycetota</taxon>
        <taxon>Actinomycetes</taxon>
        <taxon>Streptosporangiales</taxon>
        <taxon>Nocardiopsidaceae</taxon>
        <taxon>Halostreptopolyspora</taxon>
    </lineage>
</organism>
<name>A0A3N0EEG2_9ACTN</name>
<dbReference type="AlphaFoldDB" id="A0A3N0EEG2"/>
<dbReference type="InterPro" id="IPR036188">
    <property type="entry name" value="FAD/NAD-bd_sf"/>
</dbReference>
<evidence type="ECO:0000259" key="1">
    <source>
        <dbReference type="Pfam" id="PF17885"/>
    </source>
</evidence>
<dbReference type="Proteomes" id="UP000269198">
    <property type="component" value="Unassembled WGS sequence"/>
</dbReference>
<accession>A0A3N0EEG2</accession>
<dbReference type="SUPFAM" id="SSF51905">
    <property type="entry name" value="FAD/NAD(P)-binding domain"/>
    <property type="match status" value="1"/>
</dbReference>
<sequence>MRRILIIGSGQSGLQLALGLQSAGYDVTVMSARTPDEIRNGRIMSTQCIFYPNLQIERDLGLNLWEDQAPRIVAQRVTLADPPGQIAFETLGRWESYAQSVDQRVKMAGWLELFEERGGDVVYHGVMTSDLESLTAMYDLTIVAAGKGDLVELFDRDPSRSPYERPQRMLSCIYVHGMTPRPDYPEPHVRINAVPGVGEQLYMTGLTNTGPCDILLWEAVPGGPFDCWSDNPDPETHLQRTLELMRQYVPWEYERTVDAVPTDARCTLVGGYTPVVRHPVARLSSTAHVLGMADVVVANDPICGQGSNNAVRCADTYLRSILERGDRPFDPEWMRQTFERYWDYAQHSTNLTNTMLNPPEHVQRILATAVNNPAVARRVAHGYANPDDLQHWFLDPDKTEEYLASVSDQTTA</sequence>
<dbReference type="PRINTS" id="PR00420">
    <property type="entry name" value="RNGMNOXGNASE"/>
</dbReference>
<dbReference type="Pfam" id="PF17885">
    <property type="entry name" value="Smoa_sbd"/>
    <property type="match status" value="1"/>
</dbReference>
<dbReference type="OrthoDB" id="3414915at2"/>
<dbReference type="EMBL" id="RJMB01000004">
    <property type="protein sequence ID" value="RNL86167.1"/>
    <property type="molecule type" value="Genomic_DNA"/>
</dbReference>
<feature type="domain" description="Styrene monooxygenase StyA putative substrate binding" evidence="1">
    <location>
        <begin position="146"/>
        <end position="255"/>
    </location>
</feature>
<protein>
    <submittedName>
        <fullName evidence="2">FAD-binding oxidoreductase</fullName>
    </submittedName>
</protein>
<dbReference type="RefSeq" id="WP_123200360.1">
    <property type="nucleotide sequence ID" value="NZ_RJMB01000004.1"/>
</dbReference>